<proteinExistence type="predicted"/>
<evidence type="ECO:0000313" key="2">
    <source>
        <dbReference type="EMBL" id="QDZ20275.1"/>
    </source>
</evidence>
<feature type="transmembrane region" description="Helical" evidence="1">
    <location>
        <begin position="237"/>
        <end position="256"/>
    </location>
</feature>
<dbReference type="EMBL" id="CP031037">
    <property type="protein sequence ID" value="QDZ20275.1"/>
    <property type="molecule type" value="Genomic_DNA"/>
</dbReference>
<dbReference type="Proteomes" id="UP000316726">
    <property type="component" value="Chromosome 4"/>
</dbReference>
<evidence type="ECO:0008006" key="4">
    <source>
        <dbReference type="Google" id="ProtNLM"/>
    </source>
</evidence>
<evidence type="ECO:0000313" key="3">
    <source>
        <dbReference type="Proteomes" id="UP000316726"/>
    </source>
</evidence>
<name>A0A5B8MKP7_9CHLO</name>
<accession>A0A5B8MKP7</accession>
<keyword evidence="1" id="KW-0812">Transmembrane</keyword>
<keyword evidence="1" id="KW-0472">Membrane</keyword>
<evidence type="ECO:0000256" key="1">
    <source>
        <dbReference type="SAM" id="Phobius"/>
    </source>
</evidence>
<sequence>MSRWSKGRGAWISVSAEGRDGEGRGGVESLVSSLANAVSSKSINVGFLALWLGFGVYAFKFAPNLATVTDRTLIQASLNMGIDEDGVVINRVFFALFNVLGLWPVIYASLLLPTGVSGNKVPAWPFVSLSMFLGAFGLLPYFALWEPSRMDKVYRSRSRITNFFESKANALLVLAALGYLSTLVLSATGSDWAGYFQLFDKSRFTHVSTLDFCVLTLLAPFWVLNDAERRNWDKGDTLLTALSLVPLYGPALYLLLRPKLPNAPEEAKPDE</sequence>
<protein>
    <recommendedName>
        <fullName evidence="4">DUF2834 domain-containing protein</fullName>
    </recommendedName>
</protein>
<reference evidence="2 3" key="1">
    <citation type="submission" date="2018-07" db="EMBL/GenBank/DDBJ databases">
        <title>The complete nuclear genome of the prasinophyte Chloropicon primus (CCMP1205).</title>
        <authorList>
            <person name="Pombert J.-F."/>
            <person name="Otis C."/>
            <person name="Turmel M."/>
            <person name="Lemieux C."/>
        </authorList>
    </citation>
    <scope>NUCLEOTIDE SEQUENCE [LARGE SCALE GENOMIC DNA]</scope>
    <source>
        <strain evidence="2 3">CCMP1205</strain>
    </source>
</reference>
<keyword evidence="3" id="KW-1185">Reference proteome</keyword>
<gene>
    <name evidence="2" type="ORF">A3770_04p27930</name>
</gene>
<keyword evidence="1" id="KW-1133">Transmembrane helix</keyword>
<feature type="transmembrane region" description="Helical" evidence="1">
    <location>
        <begin position="166"/>
        <end position="187"/>
    </location>
</feature>
<dbReference type="PANTHER" id="PTHR36009:SF3">
    <property type="entry name" value="TRANSMEMBRANE PROTEIN"/>
    <property type="match status" value="1"/>
</dbReference>
<dbReference type="AlphaFoldDB" id="A0A5B8MKP7"/>
<dbReference type="PANTHER" id="PTHR36009">
    <property type="match status" value="1"/>
</dbReference>
<dbReference type="OrthoDB" id="47210at2759"/>
<feature type="transmembrane region" description="Helical" evidence="1">
    <location>
        <begin position="92"/>
        <end position="112"/>
    </location>
</feature>
<feature type="transmembrane region" description="Helical" evidence="1">
    <location>
        <begin position="124"/>
        <end position="145"/>
    </location>
</feature>
<feature type="transmembrane region" description="Helical" evidence="1">
    <location>
        <begin position="207"/>
        <end position="225"/>
    </location>
</feature>
<organism evidence="2 3">
    <name type="scientific">Chloropicon primus</name>
    <dbReference type="NCBI Taxonomy" id="1764295"/>
    <lineage>
        <taxon>Eukaryota</taxon>
        <taxon>Viridiplantae</taxon>
        <taxon>Chlorophyta</taxon>
        <taxon>Chloropicophyceae</taxon>
        <taxon>Chloropicales</taxon>
        <taxon>Chloropicaceae</taxon>
        <taxon>Chloropicon</taxon>
    </lineage>
</organism>